<comment type="caution">
    <text evidence="2">The sequence shown here is derived from an EMBL/GenBank/DDBJ whole genome shotgun (WGS) entry which is preliminary data.</text>
</comment>
<reference evidence="2 3" key="1">
    <citation type="submission" date="2024-04" db="EMBL/GenBank/DDBJ databases">
        <title>Polymorphospora sp. isolated from Baiyangdian Lake in Xiong'an New Area.</title>
        <authorList>
            <person name="Zhang X."/>
            <person name="Liu J."/>
        </authorList>
    </citation>
    <scope>NUCLEOTIDE SEQUENCE [LARGE SCALE GENOMIC DNA]</scope>
    <source>
        <strain evidence="2 3">2-325</strain>
    </source>
</reference>
<protein>
    <recommendedName>
        <fullName evidence="4">CHAP domain-containing protein</fullName>
    </recommendedName>
</protein>
<keyword evidence="3" id="KW-1185">Reference proteome</keyword>
<sequence>MSSLRAARTAIATTVAVAAMTAATAVPAAAGPVFDFYFANGYIAANEVRTQLGALSWPGQAARNYYPGANGNPNGSSAMVWGTPGSPSTYTATATCAPMVTLSLKRAYGADWATNSFFQTHFGSTSPTSAQYHNAINAGTVPHVKKVGKLTDAFVGDIIAIRYNGGSGAATGHTAYFAGRTPYDMDNNPATIEWAVRVLDSTSEPHGVAGSIPQDFRDSRTVGAAEYDGLGEGHMVFRTDSAGTILGHWWGVNESTYRPVSDRPVTIGRITRAA</sequence>
<gene>
    <name evidence="2" type="ORF">AAFH96_03850</name>
</gene>
<evidence type="ECO:0008006" key="4">
    <source>
        <dbReference type="Google" id="ProtNLM"/>
    </source>
</evidence>
<feature type="signal peptide" evidence="1">
    <location>
        <begin position="1"/>
        <end position="30"/>
    </location>
</feature>
<organism evidence="2 3">
    <name type="scientific">Polymorphospora lycopeni</name>
    <dbReference type="NCBI Taxonomy" id="3140240"/>
    <lineage>
        <taxon>Bacteria</taxon>
        <taxon>Bacillati</taxon>
        <taxon>Actinomycetota</taxon>
        <taxon>Actinomycetes</taxon>
        <taxon>Micromonosporales</taxon>
        <taxon>Micromonosporaceae</taxon>
        <taxon>Polymorphospora</taxon>
    </lineage>
</organism>
<proteinExistence type="predicted"/>
<evidence type="ECO:0000313" key="2">
    <source>
        <dbReference type="EMBL" id="MFB6392240.1"/>
    </source>
</evidence>
<evidence type="ECO:0000256" key="1">
    <source>
        <dbReference type="SAM" id="SignalP"/>
    </source>
</evidence>
<dbReference type="Proteomes" id="UP001582793">
    <property type="component" value="Unassembled WGS sequence"/>
</dbReference>
<evidence type="ECO:0000313" key="3">
    <source>
        <dbReference type="Proteomes" id="UP001582793"/>
    </source>
</evidence>
<feature type="chain" id="PRO_5047537860" description="CHAP domain-containing protein" evidence="1">
    <location>
        <begin position="31"/>
        <end position="274"/>
    </location>
</feature>
<accession>A0ABV5CJQ8</accession>
<keyword evidence="1" id="KW-0732">Signal</keyword>
<dbReference type="EMBL" id="JBCGDC010000007">
    <property type="protein sequence ID" value="MFB6392240.1"/>
    <property type="molecule type" value="Genomic_DNA"/>
</dbReference>
<name>A0ABV5CJQ8_9ACTN</name>
<dbReference type="RefSeq" id="WP_375733033.1">
    <property type="nucleotide sequence ID" value="NZ_JBCGDC010000007.1"/>
</dbReference>